<dbReference type="GO" id="GO:0008168">
    <property type="term" value="F:methyltransferase activity"/>
    <property type="evidence" value="ECO:0007669"/>
    <property type="project" value="UniProtKB-KW"/>
</dbReference>
<dbReference type="AlphaFoldDB" id="A0ABD5XAM1"/>
<evidence type="ECO:0000313" key="2">
    <source>
        <dbReference type="EMBL" id="MFC7126942.1"/>
    </source>
</evidence>
<dbReference type="SUPFAM" id="SSF53335">
    <property type="entry name" value="S-adenosyl-L-methionine-dependent methyltransferases"/>
    <property type="match status" value="1"/>
</dbReference>
<name>A0ABD5XAM1_9EURY</name>
<proteinExistence type="predicted"/>
<keyword evidence="2" id="KW-0489">Methyltransferase</keyword>
<sequence>MSSDPFGRALRDHYRDEREEPLQQRDGEEVIEHPIEEFYFGEFTADHEWAGWLESRLQGPLLDLGAGVGKHALYFQETLDTVALEVSDDLVAVMDARGVEHTCQGDMFDLQDHFERDQFGSALAFGTQVGLAGSMDGLRTFLSDLAYVTQPGATALVDCIDPKRKGVSELLGYRPDPAPGLAFRVMTFAYAGTTSGILLFRLFSPNRIEEATVGTCWEVNDIRYGDESTSHYVAALSK</sequence>
<evidence type="ECO:0000313" key="3">
    <source>
        <dbReference type="Proteomes" id="UP001596414"/>
    </source>
</evidence>
<protein>
    <submittedName>
        <fullName evidence="2">Class I SAM-dependent methyltransferase</fullName>
    </submittedName>
</protein>
<gene>
    <name evidence="2" type="ORF">ACFQJ7_13065</name>
</gene>
<keyword evidence="2" id="KW-0808">Transferase</keyword>
<dbReference type="Gene3D" id="3.40.50.150">
    <property type="entry name" value="Vaccinia Virus protein VP39"/>
    <property type="match status" value="1"/>
</dbReference>
<dbReference type="GO" id="GO:0032259">
    <property type="term" value="P:methylation"/>
    <property type="evidence" value="ECO:0007669"/>
    <property type="project" value="UniProtKB-KW"/>
</dbReference>
<feature type="region of interest" description="Disordered" evidence="1">
    <location>
        <begin position="1"/>
        <end position="26"/>
    </location>
</feature>
<accession>A0ABD5XAM1</accession>
<dbReference type="EMBL" id="JBHSZQ010000047">
    <property type="protein sequence ID" value="MFC7126942.1"/>
    <property type="molecule type" value="Genomic_DNA"/>
</dbReference>
<comment type="caution">
    <text evidence="2">The sequence shown here is derived from an EMBL/GenBank/DDBJ whole genome shotgun (WGS) entry which is preliminary data.</text>
</comment>
<reference evidence="2 3" key="1">
    <citation type="journal article" date="2014" name="Int. J. Syst. Evol. Microbiol.">
        <title>Complete genome sequence of Corynebacterium casei LMG S-19264T (=DSM 44701T), isolated from a smear-ripened cheese.</title>
        <authorList>
            <consortium name="US DOE Joint Genome Institute (JGI-PGF)"/>
            <person name="Walter F."/>
            <person name="Albersmeier A."/>
            <person name="Kalinowski J."/>
            <person name="Ruckert C."/>
        </authorList>
    </citation>
    <scope>NUCLEOTIDE SEQUENCE [LARGE SCALE GENOMIC DNA]</scope>
    <source>
        <strain evidence="2 3">CGMCC 4.7215</strain>
    </source>
</reference>
<organism evidence="2 3">
    <name type="scientific">Halovenus rubra</name>
    <dbReference type="NCBI Taxonomy" id="869890"/>
    <lineage>
        <taxon>Archaea</taxon>
        <taxon>Methanobacteriati</taxon>
        <taxon>Methanobacteriota</taxon>
        <taxon>Stenosarchaea group</taxon>
        <taxon>Halobacteria</taxon>
        <taxon>Halobacteriales</taxon>
        <taxon>Haloarculaceae</taxon>
        <taxon>Halovenus</taxon>
    </lineage>
</organism>
<dbReference type="InterPro" id="IPR029063">
    <property type="entry name" value="SAM-dependent_MTases_sf"/>
</dbReference>
<dbReference type="Proteomes" id="UP001596414">
    <property type="component" value="Unassembled WGS sequence"/>
</dbReference>
<evidence type="ECO:0000256" key="1">
    <source>
        <dbReference type="SAM" id="MobiDB-lite"/>
    </source>
</evidence>
<feature type="compositionally biased region" description="Basic and acidic residues" evidence="1">
    <location>
        <begin position="9"/>
        <end position="26"/>
    </location>
</feature>
<dbReference type="RefSeq" id="WP_267637213.1">
    <property type="nucleotide sequence ID" value="NZ_JAODIY010000009.1"/>
</dbReference>